<keyword evidence="2" id="KW-1185">Reference proteome</keyword>
<proteinExistence type="predicted"/>
<organism evidence="1 2">
    <name type="scientific">Smallanthus sonchifolius</name>
    <dbReference type="NCBI Taxonomy" id="185202"/>
    <lineage>
        <taxon>Eukaryota</taxon>
        <taxon>Viridiplantae</taxon>
        <taxon>Streptophyta</taxon>
        <taxon>Embryophyta</taxon>
        <taxon>Tracheophyta</taxon>
        <taxon>Spermatophyta</taxon>
        <taxon>Magnoliopsida</taxon>
        <taxon>eudicotyledons</taxon>
        <taxon>Gunneridae</taxon>
        <taxon>Pentapetalae</taxon>
        <taxon>asterids</taxon>
        <taxon>campanulids</taxon>
        <taxon>Asterales</taxon>
        <taxon>Asteraceae</taxon>
        <taxon>Asteroideae</taxon>
        <taxon>Heliantheae alliance</taxon>
        <taxon>Millerieae</taxon>
        <taxon>Smallanthus</taxon>
    </lineage>
</organism>
<accession>A0ACB8XYA6</accession>
<dbReference type="Proteomes" id="UP001056120">
    <property type="component" value="Linkage Group LG29"/>
</dbReference>
<comment type="caution">
    <text evidence="1">The sequence shown here is derived from an EMBL/GenBank/DDBJ whole genome shotgun (WGS) entry which is preliminary data.</text>
</comment>
<protein>
    <submittedName>
        <fullName evidence="1">Uncharacterized protein</fullName>
    </submittedName>
</protein>
<reference evidence="1 2" key="2">
    <citation type="journal article" date="2022" name="Mol. Ecol. Resour.">
        <title>The genomes of chicory, endive, great burdock and yacon provide insights into Asteraceae paleo-polyploidization history and plant inulin production.</title>
        <authorList>
            <person name="Fan W."/>
            <person name="Wang S."/>
            <person name="Wang H."/>
            <person name="Wang A."/>
            <person name="Jiang F."/>
            <person name="Liu H."/>
            <person name="Zhao H."/>
            <person name="Xu D."/>
            <person name="Zhang Y."/>
        </authorList>
    </citation>
    <scope>NUCLEOTIDE SEQUENCE [LARGE SCALE GENOMIC DNA]</scope>
    <source>
        <strain evidence="2">cv. Yunnan</strain>
        <tissue evidence="1">Leaves</tissue>
    </source>
</reference>
<gene>
    <name evidence="1" type="ORF">L1987_86057</name>
</gene>
<sequence>MFAFSLQFFFGLLFAITTTIAQPYKATDIIFLNCGSSTPSYSNSDLRYWDGDEHSKFLASNINTTSFSSTANHLNASVPPIPYSTARIFTTSSFTYMFPVSRGPKFLRLHFYPTTDTEQSFFSVSCNGYSLLTNFSAFLAASYLANTFSDPGIDEPQVPAFVKEFLIYVKDTQILNITFTPSPNSFAFINGIEIISMPENLYFNAKTPKYLNQYTGPIIDKGTALENIYRLNMGGGDLVVGGDTGMYRSWDKDDDYIYGAAAGLRPVTNKSIMYTMETPNYTAPEEVYQTQRSMGKLSDTYNLTWILPVDSGFYYMIRLHFCNIIPQYNKSGKVVFRIFINNQTAEEKADPFNWTEGSGYPVFKDYIVFVKDTDGRLVRLQSPDKLYDAVGDRSPAQCSRFSLEEMKAATDEFNDNFVIGNGGFEVLCARPVIIAELGDEQASLAEWGKTCYGKGILLDIIDPKLGGEIAPECLRKFGDVASKCLHEEGSERPAMEEVVWRLEFALQLQEDAETMSKNI</sequence>
<evidence type="ECO:0000313" key="2">
    <source>
        <dbReference type="Proteomes" id="UP001056120"/>
    </source>
</evidence>
<dbReference type="EMBL" id="CM042046">
    <property type="protein sequence ID" value="KAI3676448.1"/>
    <property type="molecule type" value="Genomic_DNA"/>
</dbReference>
<reference evidence="2" key="1">
    <citation type="journal article" date="2022" name="Mol. Ecol. Resour.">
        <title>The genomes of chicory, endive, great burdock and yacon provide insights into Asteraceae palaeo-polyploidization history and plant inulin production.</title>
        <authorList>
            <person name="Fan W."/>
            <person name="Wang S."/>
            <person name="Wang H."/>
            <person name="Wang A."/>
            <person name="Jiang F."/>
            <person name="Liu H."/>
            <person name="Zhao H."/>
            <person name="Xu D."/>
            <person name="Zhang Y."/>
        </authorList>
    </citation>
    <scope>NUCLEOTIDE SEQUENCE [LARGE SCALE GENOMIC DNA]</scope>
    <source>
        <strain evidence="2">cv. Yunnan</strain>
    </source>
</reference>
<name>A0ACB8XYA6_9ASTR</name>
<evidence type="ECO:0000313" key="1">
    <source>
        <dbReference type="EMBL" id="KAI3676448.1"/>
    </source>
</evidence>